<evidence type="ECO:0000313" key="2">
    <source>
        <dbReference type="Proteomes" id="UP000789525"/>
    </source>
</evidence>
<reference evidence="1" key="1">
    <citation type="submission" date="2021-06" db="EMBL/GenBank/DDBJ databases">
        <authorList>
            <person name="Kallberg Y."/>
            <person name="Tangrot J."/>
            <person name="Rosling A."/>
        </authorList>
    </citation>
    <scope>NUCLEOTIDE SEQUENCE</scope>
    <source>
        <strain evidence="1">CL356</strain>
    </source>
</reference>
<protein>
    <submittedName>
        <fullName evidence="1">10800_t:CDS:1</fullName>
    </submittedName>
</protein>
<evidence type="ECO:0000313" key="1">
    <source>
        <dbReference type="EMBL" id="CAG8652730.1"/>
    </source>
</evidence>
<dbReference type="Proteomes" id="UP000789525">
    <property type="component" value="Unassembled WGS sequence"/>
</dbReference>
<name>A0ACA9NI98_9GLOM</name>
<proteinExistence type="predicted"/>
<dbReference type="EMBL" id="CAJVPT010021060">
    <property type="protein sequence ID" value="CAG8652730.1"/>
    <property type="molecule type" value="Genomic_DNA"/>
</dbReference>
<keyword evidence="2" id="KW-1185">Reference proteome</keyword>
<organism evidence="1 2">
    <name type="scientific">Acaulospora colombiana</name>
    <dbReference type="NCBI Taxonomy" id="27376"/>
    <lineage>
        <taxon>Eukaryota</taxon>
        <taxon>Fungi</taxon>
        <taxon>Fungi incertae sedis</taxon>
        <taxon>Mucoromycota</taxon>
        <taxon>Glomeromycotina</taxon>
        <taxon>Glomeromycetes</taxon>
        <taxon>Diversisporales</taxon>
        <taxon>Acaulosporaceae</taxon>
        <taxon>Acaulospora</taxon>
    </lineage>
</organism>
<gene>
    <name evidence="1" type="ORF">ACOLOM_LOCUS8303</name>
</gene>
<accession>A0ACA9NI98</accession>
<sequence length="83" mass="9432">SPVEAVGAARAWMRSNSSIYRSFDDTRWYRDRDSANDASGSENEVGDRYHFATVSILKERLTRQESSVPQRHSGNQLAVYKHG</sequence>
<feature type="non-terminal residue" evidence="1">
    <location>
        <position position="1"/>
    </location>
</feature>
<comment type="caution">
    <text evidence="1">The sequence shown here is derived from an EMBL/GenBank/DDBJ whole genome shotgun (WGS) entry which is preliminary data.</text>
</comment>